<evidence type="ECO:0000256" key="1">
    <source>
        <dbReference type="ARBA" id="ARBA00004123"/>
    </source>
</evidence>
<feature type="compositionally biased region" description="Polar residues" evidence="7">
    <location>
        <begin position="55"/>
        <end position="64"/>
    </location>
</feature>
<reference evidence="9" key="2">
    <citation type="journal article" date="2024" name="Plant">
        <title>Genomic evolution and insights into agronomic trait innovations of Sesamum species.</title>
        <authorList>
            <person name="Miao H."/>
            <person name="Wang L."/>
            <person name="Qu L."/>
            <person name="Liu H."/>
            <person name="Sun Y."/>
            <person name="Le M."/>
            <person name="Wang Q."/>
            <person name="Wei S."/>
            <person name="Zheng Y."/>
            <person name="Lin W."/>
            <person name="Duan Y."/>
            <person name="Cao H."/>
            <person name="Xiong S."/>
            <person name="Wang X."/>
            <person name="Wei L."/>
            <person name="Li C."/>
            <person name="Ma Q."/>
            <person name="Ju M."/>
            <person name="Zhao R."/>
            <person name="Li G."/>
            <person name="Mu C."/>
            <person name="Tian Q."/>
            <person name="Mei H."/>
            <person name="Zhang T."/>
            <person name="Gao T."/>
            <person name="Zhang H."/>
        </authorList>
    </citation>
    <scope>NUCLEOTIDE SEQUENCE</scope>
    <source>
        <strain evidence="9">3651</strain>
    </source>
</reference>
<dbReference type="EMBL" id="JACGWO010000012">
    <property type="protein sequence ID" value="KAK4413876.1"/>
    <property type="molecule type" value="Genomic_DNA"/>
</dbReference>
<evidence type="ECO:0000256" key="6">
    <source>
        <dbReference type="RuleBase" id="RU367028"/>
    </source>
</evidence>
<dbReference type="GO" id="GO:0005634">
    <property type="term" value="C:nucleus"/>
    <property type="evidence" value="ECO:0007669"/>
    <property type="project" value="UniProtKB-SubCell"/>
</dbReference>
<evidence type="ECO:0000313" key="9">
    <source>
        <dbReference type="EMBL" id="KAK4413876.1"/>
    </source>
</evidence>
<accession>A0AAE1XL55</accession>
<evidence type="ECO:0000313" key="10">
    <source>
        <dbReference type="Proteomes" id="UP001293254"/>
    </source>
</evidence>
<dbReference type="PANTHER" id="PTHR33057">
    <property type="entry name" value="TRANSCRIPTION REPRESSOR OFP7-RELATED"/>
    <property type="match status" value="1"/>
</dbReference>
<dbReference type="GO" id="GO:0045892">
    <property type="term" value="P:negative regulation of DNA-templated transcription"/>
    <property type="evidence" value="ECO:0007669"/>
    <property type="project" value="UniProtKB-UniRule"/>
</dbReference>
<feature type="compositionally biased region" description="Basic and acidic residues" evidence="7">
    <location>
        <begin position="110"/>
        <end position="120"/>
    </location>
</feature>
<gene>
    <name evidence="9" type="ORF">Salat_2800400</name>
</gene>
<dbReference type="PROSITE" id="PS51754">
    <property type="entry name" value="OVATE"/>
    <property type="match status" value="1"/>
</dbReference>
<reference evidence="9" key="1">
    <citation type="submission" date="2020-06" db="EMBL/GenBank/DDBJ databases">
        <authorList>
            <person name="Li T."/>
            <person name="Hu X."/>
            <person name="Zhang T."/>
            <person name="Song X."/>
            <person name="Zhang H."/>
            <person name="Dai N."/>
            <person name="Sheng W."/>
            <person name="Hou X."/>
            <person name="Wei L."/>
        </authorList>
    </citation>
    <scope>NUCLEOTIDE SEQUENCE</scope>
    <source>
        <strain evidence="9">3651</strain>
        <tissue evidence="9">Leaf</tissue>
    </source>
</reference>
<comment type="caution">
    <text evidence="9">The sequence shown here is derived from an EMBL/GenBank/DDBJ whole genome shotgun (WGS) entry which is preliminary data.</text>
</comment>
<dbReference type="Pfam" id="PF04844">
    <property type="entry name" value="Ovate"/>
    <property type="match status" value="1"/>
</dbReference>
<dbReference type="InterPro" id="IPR038933">
    <property type="entry name" value="Ovate"/>
</dbReference>
<evidence type="ECO:0000256" key="7">
    <source>
        <dbReference type="SAM" id="MobiDB-lite"/>
    </source>
</evidence>
<dbReference type="InterPro" id="IPR006458">
    <property type="entry name" value="Ovate_C"/>
</dbReference>
<feature type="region of interest" description="Disordered" evidence="7">
    <location>
        <begin position="9"/>
        <end position="81"/>
    </location>
</feature>
<dbReference type="AlphaFoldDB" id="A0AAE1XL55"/>
<comment type="subcellular location">
    <subcellularLocation>
        <location evidence="1 6">Nucleus</location>
    </subcellularLocation>
</comment>
<name>A0AAE1XL55_9LAMI</name>
<keyword evidence="5 6" id="KW-0539">Nucleus</keyword>
<feature type="region of interest" description="Disordered" evidence="7">
    <location>
        <begin position="103"/>
        <end position="122"/>
    </location>
</feature>
<evidence type="ECO:0000256" key="3">
    <source>
        <dbReference type="ARBA" id="ARBA00023015"/>
    </source>
</evidence>
<dbReference type="NCBIfam" id="TIGR01568">
    <property type="entry name" value="A_thal_3678"/>
    <property type="match status" value="1"/>
</dbReference>
<keyword evidence="3 6" id="KW-0805">Transcription regulation</keyword>
<protein>
    <recommendedName>
        <fullName evidence="6">Transcription repressor</fullName>
    </recommendedName>
    <alternativeName>
        <fullName evidence="6">Ovate family protein</fullName>
    </alternativeName>
</protein>
<sequence length="196" mass="21997">MKICNKQIQAASRTFNHRRRSPEFFAGSKEKANDITLSDIRSPYRKEGKGEAARTSETTSSLSKSPRFLDPSPPEKLRGSPRFFVASGSSSSLITDEACSSSASAADDSSTAKETEKIGAEDSSAPDDIVILTYSESPYEDFRRSMQEMVETHLEHGGVLDWELMEELLFRYLDLNNEKSYKYILRAFLDLAIVFE</sequence>
<feature type="compositionally biased region" description="Basic and acidic residues" evidence="7">
    <location>
        <begin position="42"/>
        <end position="54"/>
    </location>
</feature>
<comment type="function">
    <text evidence="6">Transcriptional repressor that regulates multiple aspects of plant growth and development.</text>
</comment>
<evidence type="ECO:0000259" key="8">
    <source>
        <dbReference type="PROSITE" id="PS51754"/>
    </source>
</evidence>
<evidence type="ECO:0000256" key="2">
    <source>
        <dbReference type="ARBA" id="ARBA00022491"/>
    </source>
</evidence>
<keyword evidence="4 6" id="KW-0804">Transcription</keyword>
<dbReference type="Proteomes" id="UP001293254">
    <property type="component" value="Unassembled WGS sequence"/>
</dbReference>
<evidence type="ECO:0000256" key="5">
    <source>
        <dbReference type="ARBA" id="ARBA00023242"/>
    </source>
</evidence>
<evidence type="ECO:0000256" key="4">
    <source>
        <dbReference type="ARBA" id="ARBA00023163"/>
    </source>
</evidence>
<feature type="domain" description="OVATE" evidence="8">
    <location>
        <begin position="131"/>
        <end position="194"/>
    </location>
</feature>
<keyword evidence="2 6" id="KW-0678">Repressor</keyword>
<organism evidence="9 10">
    <name type="scientific">Sesamum alatum</name>
    <dbReference type="NCBI Taxonomy" id="300844"/>
    <lineage>
        <taxon>Eukaryota</taxon>
        <taxon>Viridiplantae</taxon>
        <taxon>Streptophyta</taxon>
        <taxon>Embryophyta</taxon>
        <taxon>Tracheophyta</taxon>
        <taxon>Spermatophyta</taxon>
        <taxon>Magnoliopsida</taxon>
        <taxon>eudicotyledons</taxon>
        <taxon>Gunneridae</taxon>
        <taxon>Pentapetalae</taxon>
        <taxon>asterids</taxon>
        <taxon>lamiids</taxon>
        <taxon>Lamiales</taxon>
        <taxon>Pedaliaceae</taxon>
        <taxon>Sesamum</taxon>
    </lineage>
</organism>
<dbReference type="PANTHER" id="PTHR33057:SF117">
    <property type="entry name" value="TRANSCRIPTION REPRESSOR OFP14"/>
    <property type="match status" value="1"/>
</dbReference>
<keyword evidence="10" id="KW-1185">Reference proteome</keyword>
<proteinExistence type="predicted"/>